<sequence length="160" mass="18359">MEVMQSRIIALESLVEFLKKGQQKKFSGLIKMKVEGIEEIKKWPVFNEIVLFILETIKDDKQPVQLDRGNLGDQGYTKFDSTITILPLPSQLLWMCPSEMCAFVGQHILVLQKETGRVNLAFCKLDLTLEIKVVKLYTCNADDMIGMVKRLCNFDLKFIV</sequence>
<keyword evidence="2" id="KW-1185">Reference proteome</keyword>
<comment type="caution">
    <text evidence="1">The sequence shown here is derived from an EMBL/GenBank/DDBJ whole genome shotgun (WGS) entry which is preliminary data.</text>
</comment>
<evidence type="ECO:0000313" key="2">
    <source>
        <dbReference type="Proteomes" id="UP001386955"/>
    </source>
</evidence>
<reference evidence="1 2" key="1">
    <citation type="submission" date="2024-01" db="EMBL/GenBank/DDBJ databases">
        <title>The genomes of 5 underutilized Papilionoideae crops provide insights into root nodulation and disease resistanc.</title>
        <authorList>
            <person name="Jiang F."/>
        </authorList>
    </citation>
    <scope>NUCLEOTIDE SEQUENCE [LARGE SCALE GENOMIC DNA]</scope>
    <source>
        <strain evidence="1">DUOXIRENSHENG_FW03</strain>
        <tissue evidence="1">Leaves</tissue>
    </source>
</reference>
<proteinExistence type="predicted"/>
<dbReference type="Proteomes" id="UP001386955">
    <property type="component" value="Unassembled WGS sequence"/>
</dbReference>
<accession>A0AAN9SNZ1</accession>
<name>A0AAN9SNZ1_PSOTE</name>
<dbReference type="AlphaFoldDB" id="A0AAN9SNZ1"/>
<protein>
    <submittedName>
        <fullName evidence="1">Uncharacterized protein</fullName>
    </submittedName>
</protein>
<organism evidence="1 2">
    <name type="scientific">Psophocarpus tetragonolobus</name>
    <name type="common">Winged bean</name>
    <name type="synonym">Dolichos tetragonolobus</name>
    <dbReference type="NCBI Taxonomy" id="3891"/>
    <lineage>
        <taxon>Eukaryota</taxon>
        <taxon>Viridiplantae</taxon>
        <taxon>Streptophyta</taxon>
        <taxon>Embryophyta</taxon>
        <taxon>Tracheophyta</taxon>
        <taxon>Spermatophyta</taxon>
        <taxon>Magnoliopsida</taxon>
        <taxon>eudicotyledons</taxon>
        <taxon>Gunneridae</taxon>
        <taxon>Pentapetalae</taxon>
        <taxon>rosids</taxon>
        <taxon>fabids</taxon>
        <taxon>Fabales</taxon>
        <taxon>Fabaceae</taxon>
        <taxon>Papilionoideae</taxon>
        <taxon>50 kb inversion clade</taxon>
        <taxon>NPAAA clade</taxon>
        <taxon>indigoferoid/millettioid clade</taxon>
        <taxon>Phaseoleae</taxon>
        <taxon>Psophocarpus</taxon>
    </lineage>
</organism>
<gene>
    <name evidence="1" type="ORF">VNO78_17895</name>
</gene>
<evidence type="ECO:0000313" key="1">
    <source>
        <dbReference type="EMBL" id="KAK7396737.1"/>
    </source>
</evidence>
<dbReference type="EMBL" id="JAYMYS010000004">
    <property type="protein sequence ID" value="KAK7396737.1"/>
    <property type="molecule type" value="Genomic_DNA"/>
</dbReference>